<evidence type="ECO:0000313" key="1">
    <source>
        <dbReference type="EMBL" id="CBG72383.1"/>
    </source>
</evidence>
<dbReference type="SUPFAM" id="SSF50494">
    <property type="entry name" value="Trypsin-like serine proteases"/>
    <property type="match status" value="1"/>
</dbReference>
<dbReference type="Gene3D" id="2.40.10.10">
    <property type="entry name" value="Trypsin-like serine proteases"/>
    <property type="match status" value="1"/>
</dbReference>
<dbReference type="EMBL" id="FN554889">
    <property type="protein sequence ID" value="CBG72383.1"/>
    <property type="molecule type" value="Genomic_DNA"/>
</dbReference>
<dbReference type="HOGENOM" id="CLU_072546_0_0_11"/>
<keyword evidence="2" id="KW-1185">Reference proteome</keyword>
<accession>C9YWJ7</accession>
<evidence type="ECO:0008006" key="3">
    <source>
        <dbReference type="Google" id="ProtNLM"/>
    </source>
</evidence>
<dbReference type="InterPro" id="IPR009003">
    <property type="entry name" value="Peptidase_S1_PA"/>
</dbReference>
<reference evidence="1 2" key="1">
    <citation type="journal article" date="2010" name="Mol. Plant Microbe Interact.">
        <title>Streptomyces scabies 87-22 contains a coronafacic acid-like biosynthetic cluster that contributes to plant-microbe interactions.</title>
        <authorList>
            <person name="Bignell D.R."/>
            <person name="Seipke R.F."/>
            <person name="Huguet-Tapia J.C."/>
            <person name="Chambers A.H."/>
            <person name="Parry R.J."/>
            <person name="Loria R."/>
        </authorList>
    </citation>
    <scope>NUCLEOTIDE SEQUENCE [LARGE SCALE GENOMIC DNA]</scope>
    <source>
        <strain evidence="1 2">87.22</strain>
    </source>
</reference>
<dbReference type="STRING" id="680198.SCAB_53472"/>
<organism evidence="1 2">
    <name type="scientific">Streptomyces scabiei (strain 87.22)</name>
    <dbReference type="NCBI Taxonomy" id="680198"/>
    <lineage>
        <taxon>Bacteria</taxon>
        <taxon>Bacillati</taxon>
        <taxon>Actinomycetota</taxon>
        <taxon>Actinomycetes</taxon>
        <taxon>Kitasatosporales</taxon>
        <taxon>Streptomycetaceae</taxon>
        <taxon>Streptomyces</taxon>
    </lineage>
</organism>
<dbReference type="InterPro" id="IPR043504">
    <property type="entry name" value="Peptidase_S1_PA_chymotrypsin"/>
</dbReference>
<dbReference type="Proteomes" id="UP000001444">
    <property type="component" value="Chromosome"/>
</dbReference>
<dbReference type="Pfam" id="PF13365">
    <property type="entry name" value="Trypsin_2"/>
    <property type="match status" value="1"/>
</dbReference>
<name>C9YWJ7_STRSW</name>
<dbReference type="KEGG" id="scb:SCAB_53472"/>
<dbReference type="eggNOG" id="COG3591">
    <property type="taxonomic scope" value="Bacteria"/>
</dbReference>
<dbReference type="AlphaFoldDB" id="C9YWJ7"/>
<protein>
    <recommendedName>
        <fullName evidence="3">Serine protease</fullName>
    </recommendedName>
</protein>
<evidence type="ECO:0000313" key="2">
    <source>
        <dbReference type="Proteomes" id="UP000001444"/>
    </source>
</evidence>
<sequence>MVARDLGSLEPQDWSGSRIGQGTLMALAPPSTRSLLLASKVNGILLSHATGFTVVADGQPFLITNWHVVSGRNPQTGQPMAKSAAIPDVLTIRHLTKVTSTEVAWNDFDEPLVDDSDSPMWFEHPEYGRKVDVVALPLTNLQGVHIQPYGPEVMQKTLRAGISDWVNIIGFPFGQAAGGSLPIWTKGAIASEPDVDYDLLPCFLIDARTRQGQSGSPVLAYSPGGATELTDGKTGFVTGPVGNLLGVYSGRINSESDIGRVWKFDVVPEILNARHRGDNSLRGSSV</sequence>
<proteinExistence type="predicted"/>
<gene>
    <name evidence="1" type="ordered locus">SCAB_53472</name>
</gene>